<accession>A0ABX3L0T8</accession>
<comment type="caution">
    <text evidence="1">The sequence shown here is derived from an EMBL/GenBank/DDBJ whole genome shotgun (WGS) entry which is preliminary data.</text>
</comment>
<organism evidence="1 2">
    <name type="scientific">Rodentibacter caecimuris</name>
    <dbReference type="NCBI Taxonomy" id="1796644"/>
    <lineage>
        <taxon>Bacteria</taxon>
        <taxon>Pseudomonadati</taxon>
        <taxon>Pseudomonadota</taxon>
        <taxon>Gammaproteobacteria</taxon>
        <taxon>Pasteurellales</taxon>
        <taxon>Pasteurellaceae</taxon>
        <taxon>Rodentibacter</taxon>
    </lineage>
</organism>
<name>A0ABX3L0T8_9PAST</name>
<gene>
    <name evidence="1" type="ORF">BKG89_00465</name>
</gene>
<protein>
    <submittedName>
        <fullName evidence="1">Uncharacterized protein</fullName>
    </submittedName>
</protein>
<dbReference type="PANTHER" id="PTHR39431">
    <property type="entry name" value="FRPA/C-RELATED PROTEIN"/>
    <property type="match status" value="1"/>
</dbReference>
<dbReference type="Proteomes" id="UP000188820">
    <property type="component" value="Unassembled WGS sequence"/>
</dbReference>
<dbReference type="RefSeq" id="WP_077462233.1">
    <property type="nucleotide sequence ID" value="NZ_MLAA01000002.1"/>
</dbReference>
<proteinExistence type="predicted"/>
<sequence length="401" mass="44829">MKPNHYQTLKIEEMTRHSILPNYDFTKPAIQPEITIFVAPKGSKIIKDNIKSTSVFGHVFIGVRGLNKKSGKFESQSIGFSPGEDWGTSEDNLSFEDHLHYVEASTLSIVSKNPRFLESVQALFDTINDYKTGKLKPEDYNLGARNCITFVQKIANKSGIKGLQLFGLPDSILKNLPHIADKYHTPLIIDLDHNGIQTLSDSWGVTFDFRGDGNKIQTGWVAPNDGLLVWDKNNDGIINNGEELFGENPKDPSINDGFEALSLLDSNKDLIFDKNDVMWSKLEIWKDANSDGITQIGELFSLDSIGIVSIELNAKSSEHIDSNGNLHKLISKVNWQNSQQTDITDVWFRQNKEYIGFPPDIQSDVDKLIQGMSTFNNVTTDLITPALTQTIFEYGITSLAS</sequence>
<keyword evidence="2" id="KW-1185">Reference proteome</keyword>
<reference evidence="1 2" key="1">
    <citation type="submission" date="2016-10" db="EMBL/GenBank/DDBJ databases">
        <title>Rodentibacter gen. nov. and new species.</title>
        <authorList>
            <person name="Christensen H."/>
        </authorList>
    </citation>
    <scope>NUCLEOTIDE SEQUENCE [LARGE SCALE GENOMIC DNA]</scope>
    <source>
        <strain evidence="1 2">1998236014</strain>
    </source>
</reference>
<evidence type="ECO:0000313" key="2">
    <source>
        <dbReference type="Proteomes" id="UP000188820"/>
    </source>
</evidence>
<dbReference type="EMBL" id="MLAA01000002">
    <property type="protein sequence ID" value="OOF71338.1"/>
    <property type="molecule type" value="Genomic_DNA"/>
</dbReference>
<evidence type="ECO:0000313" key="1">
    <source>
        <dbReference type="EMBL" id="OOF71338.1"/>
    </source>
</evidence>
<dbReference type="PANTHER" id="PTHR39431:SF1">
    <property type="entry name" value="FRPA_C-RELATED PROTEIN"/>
    <property type="match status" value="1"/>
</dbReference>